<dbReference type="Gene3D" id="2.90.10.10">
    <property type="entry name" value="Bulb-type lectin domain"/>
    <property type="match status" value="1"/>
</dbReference>
<dbReference type="InterPro" id="IPR036426">
    <property type="entry name" value="Bulb-type_lectin_dom_sf"/>
</dbReference>
<feature type="domain" description="Bulb-type lectin" evidence="11">
    <location>
        <begin position="30"/>
        <end position="158"/>
    </location>
</feature>
<feature type="transmembrane region" description="Helical" evidence="9">
    <location>
        <begin position="461"/>
        <end position="481"/>
    </location>
</feature>
<dbReference type="AlphaFoldDB" id="A0A7H4LPY5"/>
<evidence type="ECO:0000256" key="5">
    <source>
        <dbReference type="ARBA" id="ARBA00023157"/>
    </source>
</evidence>
<dbReference type="Pfam" id="PF08276">
    <property type="entry name" value="PAN_2"/>
    <property type="match status" value="1"/>
</dbReference>
<comment type="function">
    <text evidence="1">Involved in sporophytic self-incompatibility system (the inability of flowering plants to achieve self-fertilization).</text>
</comment>
<accession>A0A7H4LPY5</accession>
<dbReference type="InterPro" id="IPR035446">
    <property type="entry name" value="SLSG/EP1"/>
</dbReference>
<feature type="domain" description="Apple" evidence="12">
    <location>
        <begin position="358"/>
        <end position="444"/>
    </location>
</feature>
<dbReference type="GO" id="GO:0048544">
    <property type="term" value="P:recognition of pollen"/>
    <property type="evidence" value="ECO:0007669"/>
    <property type="project" value="InterPro"/>
</dbReference>
<evidence type="ECO:0000256" key="2">
    <source>
        <dbReference type="ARBA" id="ARBA00004479"/>
    </source>
</evidence>
<dbReference type="PROSITE" id="PS50927">
    <property type="entry name" value="BULB_LECTIN"/>
    <property type="match status" value="1"/>
</dbReference>
<evidence type="ECO:0000256" key="7">
    <source>
        <dbReference type="ARBA" id="ARBA00047899"/>
    </source>
</evidence>
<comment type="catalytic activity">
    <reaction evidence="7">
        <text>L-threonyl-[protein] + ATP = O-phospho-L-threonyl-[protein] + ADP + H(+)</text>
        <dbReference type="Rhea" id="RHEA:46608"/>
        <dbReference type="Rhea" id="RHEA-COMP:11060"/>
        <dbReference type="Rhea" id="RHEA-COMP:11605"/>
        <dbReference type="ChEBI" id="CHEBI:15378"/>
        <dbReference type="ChEBI" id="CHEBI:30013"/>
        <dbReference type="ChEBI" id="CHEBI:30616"/>
        <dbReference type="ChEBI" id="CHEBI:61977"/>
        <dbReference type="ChEBI" id="CHEBI:456216"/>
        <dbReference type="EC" id="2.7.11.1"/>
    </reaction>
</comment>
<keyword evidence="5" id="KW-1015">Disulfide bond</keyword>
<evidence type="ECO:0000256" key="4">
    <source>
        <dbReference type="ARBA" id="ARBA00022729"/>
    </source>
</evidence>
<dbReference type="PANTHER" id="PTHR32444">
    <property type="entry name" value="BULB-TYPE LECTIN DOMAIN-CONTAINING PROTEIN"/>
    <property type="match status" value="1"/>
</dbReference>
<evidence type="ECO:0000313" key="13">
    <source>
        <dbReference type="EMBL" id="SPT20674.1"/>
    </source>
</evidence>
<dbReference type="Pfam" id="PF00954">
    <property type="entry name" value="S_locus_glycop"/>
    <property type="match status" value="1"/>
</dbReference>
<keyword evidence="4 10" id="KW-0732">Signal</keyword>
<dbReference type="GO" id="GO:0051707">
    <property type="term" value="P:response to other organism"/>
    <property type="evidence" value="ECO:0007669"/>
    <property type="project" value="UniProtKB-ARBA"/>
</dbReference>
<comment type="catalytic activity">
    <reaction evidence="8">
        <text>L-seryl-[protein] + ATP = O-phospho-L-seryl-[protein] + ADP + H(+)</text>
        <dbReference type="Rhea" id="RHEA:17989"/>
        <dbReference type="Rhea" id="RHEA-COMP:9863"/>
        <dbReference type="Rhea" id="RHEA-COMP:11604"/>
        <dbReference type="ChEBI" id="CHEBI:15378"/>
        <dbReference type="ChEBI" id="CHEBI:29999"/>
        <dbReference type="ChEBI" id="CHEBI:30616"/>
        <dbReference type="ChEBI" id="CHEBI:83421"/>
        <dbReference type="ChEBI" id="CHEBI:456216"/>
        <dbReference type="EC" id="2.7.11.1"/>
    </reaction>
</comment>
<gene>
    <name evidence="13" type="ORF">CAMPLR22A2D_LOCUS5307</name>
</gene>
<keyword evidence="9" id="KW-1133">Transmembrane helix</keyword>
<evidence type="ECO:0000256" key="8">
    <source>
        <dbReference type="ARBA" id="ARBA00048679"/>
    </source>
</evidence>
<dbReference type="Proteomes" id="UP000280104">
    <property type="component" value="Chromosome II"/>
</dbReference>
<evidence type="ECO:0000256" key="10">
    <source>
        <dbReference type="SAM" id="SignalP"/>
    </source>
</evidence>
<feature type="signal peptide" evidence="10">
    <location>
        <begin position="1"/>
        <end position="22"/>
    </location>
</feature>
<keyword evidence="9" id="KW-0812">Transmembrane</keyword>
<keyword evidence="9" id="KW-0472">Membrane</keyword>
<dbReference type="EMBL" id="LS480641">
    <property type="protein sequence ID" value="SPT20674.1"/>
    <property type="molecule type" value="Genomic_DNA"/>
</dbReference>
<evidence type="ECO:0000313" key="14">
    <source>
        <dbReference type="Proteomes" id="UP000280104"/>
    </source>
</evidence>
<comment type="subcellular location">
    <subcellularLocation>
        <location evidence="2">Membrane</location>
        <topology evidence="2">Single-pass type I membrane protein</topology>
    </subcellularLocation>
</comment>
<protein>
    <recommendedName>
        <fullName evidence="3">non-specific serine/threonine protein kinase</fullName>
        <ecNumber evidence="3">2.7.11.1</ecNumber>
    </recommendedName>
</protein>
<evidence type="ECO:0000259" key="12">
    <source>
        <dbReference type="PROSITE" id="PS50948"/>
    </source>
</evidence>
<evidence type="ECO:0000259" key="11">
    <source>
        <dbReference type="PROSITE" id="PS50927"/>
    </source>
</evidence>
<feature type="chain" id="PRO_5028811609" description="non-specific serine/threonine protein kinase" evidence="10">
    <location>
        <begin position="23"/>
        <end position="497"/>
    </location>
</feature>
<dbReference type="PANTHER" id="PTHR32444:SF126">
    <property type="entry name" value="RECEPTOR-LIKE SERINE_THREONINE-PROTEIN KINASE"/>
    <property type="match status" value="1"/>
</dbReference>
<evidence type="ECO:0000256" key="9">
    <source>
        <dbReference type="SAM" id="Phobius"/>
    </source>
</evidence>
<organism evidence="13 14">
    <name type="scientific">Triticum aestivum</name>
    <name type="common">Wheat</name>
    <dbReference type="NCBI Taxonomy" id="4565"/>
    <lineage>
        <taxon>Eukaryota</taxon>
        <taxon>Viridiplantae</taxon>
        <taxon>Streptophyta</taxon>
        <taxon>Embryophyta</taxon>
        <taxon>Tracheophyta</taxon>
        <taxon>Spermatophyta</taxon>
        <taxon>Magnoliopsida</taxon>
        <taxon>Liliopsida</taxon>
        <taxon>Poales</taxon>
        <taxon>Poaceae</taxon>
        <taxon>BOP clade</taxon>
        <taxon>Pooideae</taxon>
        <taxon>Triticodae</taxon>
        <taxon>Triticeae</taxon>
        <taxon>Triticinae</taxon>
        <taxon>Triticum</taxon>
    </lineage>
</organism>
<dbReference type="SMART" id="SM00108">
    <property type="entry name" value="B_lectin"/>
    <property type="match status" value="1"/>
</dbReference>
<dbReference type="PIRSF" id="PIRSF002686">
    <property type="entry name" value="SLG"/>
    <property type="match status" value="1"/>
</dbReference>
<dbReference type="SUPFAM" id="SSF51110">
    <property type="entry name" value="alpha-D-mannose-specific plant lectins"/>
    <property type="match status" value="1"/>
</dbReference>
<proteinExistence type="predicted"/>
<evidence type="ECO:0000256" key="6">
    <source>
        <dbReference type="ARBA" id="ARBA00023170"/>
    </source>
</evidence>
<dbReference type="GO" id="GO:0004674">
    <property type="term" value="F:protein serine/threonine kinase activity"/>
    <property type="evidence" value="ECO:0007669"/>
    <property type="project" value="UniProtKB-EC"/>
</dbReference>
<dbReference type="SMART" id="SM00473">
    <property type="entry name" value="PAN_AP"/>
    <property type="match status" value="1"/>
</dbReference>
<reference evidence="13 14" key="1">
    <citation type="submission" date="2018-05" db="EMBL/GenBank/DDBJ databases">
        <authorList>
            <person name="Thind KAUR A."/>
        </authorList>
    </citation>
    <scope>NUCLEOTIDE SEQUENCE [LARGE SCALE GENOMIC DNA]</scope>
</reference>
<dbReference type="InterPro" id="IPR003609">
    <property type="entry name" value="Pan_app"/>
</dbReference>
<dbReference type="EC" id="2.7.11.1" evidence="3"/>
<sequence>MLLNLRVMLVCVLLLCHGTCSAAGVSSRDDTLNDGRRNITDGQTLVSAGGSFTLGFFSPGEPSRRYVGVWFSASIEAVVWVANRDSPLNDTSGVLAIDGVGGLLVLDGSGRSVWSSSNTTTTGSVASSSSSSVEARLLESGNLVVVRDDDDDEISSGAVLWQSFDHPSNTLIAGMRLGRNPQTGAEWSLRSWRSPEDPATGDCRRAMDTRGLPDCVSWRGDAKKYRTGPWNGLWFSGVPEMASYSDMFTNQVVVRPDEVAYVFNATAAAPFSRLVLSEAGVIQRLAWDGGSRVWNVFAQAPRDVCDDYAKCGAFGLCNVNTAATLFCGCVQGYVPVSPAHWSMREAAAGCRRSAPLDCRDGGATTDGFAVVPGVKLPDTENATVDVGATLEECRARCLANCSCVSYAAADIRGGGGGSGCVIWAGDIVDVRYVDKGQDLYVRLAKSELAANKKRGRSMLKILLPVTACLLLLVCVFLVWICKFRGKISRSNTAHQTS</sequence>
<dbReference type="PROSITE" id="PS50948">
    <property type="entry name" value="PAN"/>
    <property type="match status" value="1"/>
</dbReference>
<dbReference type="Pfam" id="PF01453">
    <property type="entry name" value="B_lectin"/>
    <property type="match status" value="1"/>
</dbReference>
<dbReference type="CDD" id="cd01098">
    <property type="entry name" value="PAN_AP_plant"/>
    <property type="match status" value="1"/>
</dbReference>
<dbReference type="GO" id="GO:0016020">
    <property type="term" value="C:membrane"/>
    <property type="evidence" value="ECO:0007669"/>
    <property type="project" value="UniProtKB-SubCell"/>
</dbReference>
<evidence type="ECO:0000256" key="1">
    <source>
        <dbReference type="ARBA" id="ARBA00003061"/>
    </source>
</evidence>
<keyword evidence="6" id="KW-0675">Receptor</keyword>
<evidence type="ECO:0000256" key="3">
    <source>
        <dbReference type="ARBA" id="ARBA00012513"/>
    </source>
</evidence>
<name>A0A7H4LPY5_WHEAT</name>
<dbReference type="CDD" id="cd00028">
    <property type="entry name" value="B_lectin"/>
    <property type="match status" value="1"/>
</dbReference>
<dbReference type="InterPro" id="IPR001480">
    <property type="entry name" value="Bulb-type_lectin_dom"/>
</dbReference>
<dbReference type="InterPro" id="IPR000858">
    <property type="entry name" value="S_locus_glycoprot_dom"/>
</dbReference>
<dbReference type="FunFam" id="2.90.10.10:FF:000005">
    <property type="entry name" value="G-type lectin S-receptor-like serine/threonine-protein kinase"/>
    <property type="match status" value="1"/>
</dbReference>